<feature type="transmembrane region" description="Helical" evidence="6">
    <location>
        <begin position="230"/>
        <end position="252"/>
    </location>
</feature>
<keyword evidence="4 6" id="KW-1133">Transmembrane helix</keyword>
<dbReference type="PANTHER" id="PTHR11706:SF33">
    <property type="entry name" value="NATURAL RESISTANCE-ASSOCIATED MACROPHAGE PROTEIN 2"/>
    <property type="match status" value="1"/>
</dbReference>
<sequence length="411" mass="44586">MRLSRIKKRRILRFLAIMGPGIITASVDQDAGGITTYSLAGAQFGYGLLWSLLFITIALGIVQEMGSRMGVVTGKGLAELIRERFGVRITVGVMVVLVLANLANTVSEFAGVAASMEIFGWSRYATVPLAALLVGWLVVKGTYRLVERIFLGASLFYVVYLVSAFLASPNWPTVLRQTARPTFHIERDYLTMLITLVGTTIAPWMQFYIQASIVDKGVRRQDYGYVKFDVWTGSIVASAVAFFIIVACGATLNANGIQIETAEQAAMAIEPFAGQYATLLFAVGLLNASIFSAAIVPLSTAYAVCEGLGWHTGINRTFREAPGFFSIYLSMVGAGALLILWPKAPLITIMYLSQTLNGILLPAVLVFMLLLINDRKIMGAQVNSPISNLIGWGTAFVIVVLTLLLLVTSIF</sequence>
<dbReference type="InterPro" id="IPR001046">
    <property type="entry name" value="NRAMP_fam"/>
</dbReference>
<feature type="transmembrane region" description="Helical" evidence="6">
    <location>
        <begin position="189"/>
        <end position="209"/>
    </location>
</feature>
<evidence type="ECO:0000256" key="2">
    <source>
        <dbReference type="ARBA" id="ARBA00022448"/>
    </source>
</evidence>
<comment type="subcellular location">
    <subcellularLocation>
        <location evidence="1">Membrane</location>
        <topology evidence="1">Multi-pass membrane protein</topology>
    </subcellularLocation>
</comment>
<organism evidence="7 8">
    <name type="scientific">Candidatus Methylomirabilis limnetica</name>
    <dbReference type="NCBI Taxonomy" id="2033718"/>
    <lineage>
        <taxon>Bacteria</taxon>
        <taxon>Candidatus Methylomirabilota</taxon>
        <taxon>Candidatus Methylomirabilia</taxon>
        <taxon>Candidatus Methylomirabilales</taxon>
        <taxon>Candidatus Methylomirabilaceae</taxon>
        <taxon>Candidatus Methylomirabilis</taxon>
    </lineage>
</organism>
<dbReference type="GO" id="GO:0005886">
    <property type="term" value="C:plasma membrane"/>
    <property type="evidence" value="ECO:0007669"/>
    <property type="project" value="TreeGrafter"/>
</dbReference>
<name>A0A2T4TWN1_9BACT</name>
<reference evidence="7 8" key="1">
    <citation type="submission" date="2017-09" db="EMBL/GenBank/DDBJ databases">
        <title>Bloom of a denitrifying methanotroph, Candidatus Methylomirabilis limnetica, in a deep stratified lake.</title>
        <authorList>
            <person name="Graf J.S."/>
            <person name="Marchant H.K."/>
            <person name="Tienken D."/>
            <person name="Hach P.F."/>
            <person name="Brand A."/>
            <person name="Schubert C.J."/>
            <person name="Kuypers M.M."/>
            <person name="Milucka J."/>
        </authorList>
    </citation>
    <scope>NUCLEOTIDE SEQUENCE [LARGE SCALE GENOMIC DNA]</scope>
    <source>
        <strain evidence="7 8">Zug</strain>
    </source>
</reference>
<reference evidence="8" key="2">
    <citation type="journal article" date="2018" name="Environ. Microbiol.">
        <title>Bloom of a denitrifying methanotroph, 'Candidatus Methylomirabilis limnetica', in a deep stratified lake.</title>
        <authorList>
            <person name="Graf J.S."/>
            <person name="Mayr M.J."/>
            <person name="Marchant H.K."/>
            <person name="Tienken D."/>
            <person name="Hach P.F."/>
            <person name="Brand A."/>
            <person name="Schubert C.J."/>
            <person name="Kuypers M.M."/>
            <person name="Milucka J."/>
        </authorList>
    </citation>
    <scope>NUCLEOTIDE SEQUENCE [LARGE SCALE GENOMIC DNA]</scope>
    <source>
        <strain evidence="8">Zug</strain>
    </source>
</reference>
<feature type="transmembrane region" description="Helical" evidence="6">
    <location>
        <begin position="389"/>
        <end position="410"/>
    </location>
</feature>
<evidence type="ECO:0000313" key="7">
    <source>
        <dbReference type="EMBL" id="PTL35507.1"/>
    </source>
</evidence>
<dbReference type="EMBL" id="NVQC01000023">
    <property type="protein sequence ID" value="PTL35507.1"/>
    <property type="molecule type" value="Genomic_DNA"/>
</dbReference>
<keyword evidence="8" id="KW-1185">Reference proteome</keyword>
<keyword evidence="5 6" id="KW-0472">Membrane</keyword>
<evidence type="ECO:0000256" key="4">
    <source>
        <dbReference type="ARBA" id="ARBA00022989"/>
    </source>
</evidence>
<feature type="transmembrane region" description="Helical" evidence="6">
    <location>
        <begin position="12"/>
        <end position="27"/>
    </location>
</feature>
<dbReference type="GO" id="GO:0015086">
    <property type="term" value="F:cadmium ion transmembrane transporter activity"/>
    <property type="evidence" value="ECO:0007669"/>
    <property type="project" value="TreeGrafter"/>
</dbReference>
<comment type="caution">
    <text evidence="7">The sequence shown here is derived from an EMBL/GenBank/DDBJ whole genome shotgun (WGS) entry which is preliminary data.</text>
</comment>
<evidence type="ECO:0000256" key="1">
    <source>
        <dbReference type="ARBA" id="ARBA00004141"/>
    </source>
</evidence>
<evidence type="ECO:0000313" key="8">
    <source>
        <dbReference type="Proteomes" id="UP000241436"/>
    </source>
</evidence>
<feature type="transmembrane region" description="Helical" evidence="6">
    <location>
        <begin position="324"/>
        <end position="341"/>
    </location>
</feature>
<dbReference type="Proteomes" id="UP000241436">
    <property type="component" value="Unassembled WGS sequence"/>
</dbReference>
<feature type="transmembrane region" description="Helical" evidence="6">
    <location>
        <begin position="47"/>
        <end position="65"/>
    </location>
</feature>
<keyword evidence="3 6" id="KW-0812">Transmembrane</keyword>
<dbReference type="NCBIfam" id="NF037982">
    <property type="entry name" value="Nramp_1"/>
    <property type="match status" value="1"/>
</dbReference>
<feature type="transmembrane region" description="Helical" evidence="6">
    <location>
        <begin position="118"/>
        <end position="138"/>
    </location>
</feature>
<accession>A0A2T4TWN1</accession>
<feature type="transmembrane region" description="Helical" evidence="6">
    <location>
        <begin position="150"/>
        <end position="169"/>
    </location>
</feature>
<dbReference type="GO" id="GO:0034755">
    <property type="term" value="P:iron ion transmembrane transport"/>
    <property type="evidence" value="ECO:0007669"/>
    <property type="project" value="TreeGrafter"/>
</dbReference>
<feature type="transmembrane region" description="Helical" evidence="6">
    <location>
        <begin position="347"/>
        <end position="369"/>
    </location>
</feature>
<evidence type="ECO:0000256" key="6">
    <source>
        <dbReference type="SAM" id="Phobius"/>
    </source>
</evidence>
<dbReference type="RefSeq" id="WP_107563010.1">
    <property type="nucleotide sequence ID" value="NZ_NVQC01000023.1"/>
</dbReference>
<dbReference type="Pfam" id="PF01566">
    <property type="entry name" value="Nramp"/>
    <property type="match status" value="1"/>
</dbReference>
<dbReference type="AlphaFoldDB" id="A0A2T4TWN1"/>
<dbReference type="GO" id="GO:0005384">
    <property type="term" value="F:manganese ion transmembrane transporter activity"/>
    <property type="evidence" value="ECO:0007669"/>
    <property type="project" value="TreeGrafter"/>
</dbReference>
<dbReference type="PANTHER" id="PTHR11706">
    <property type="entry name" value="SOLUTE CARRIER PROTEIN FAMILY 11 MEMBER"/>
    <property type="match status" value="1"/>
</dbReference>
<dbReference type="OrthoDB" id="9787548at2"/>
<protein>
    <submittedName>
        <fullName evidence="7">Mn transporter</fullName>
    </submittedName>
</protein>
<evidence type="ECO:0000256" key="5">
    <source>
        <dbReference type="ARBA" id="ARBA00023136"/>
    </source>
</evidence>
<gene>
    <name evidence="7" type="ORF">CLG94_09565</name>
</gene>
<proteinExistence type="predicted"/>
<evidence type="ECO:0000256" key="3">
    <source>
        <dbReference type="ARBA" id="ARBA00022692"/>
    </source>
</evidence>
<feature type="transmembrane region" description="Helical" evidence="6">
    <location>
        <begin position="85"/>
        <end position="106"/>
    </location>
</feature>
<keyword evidence="2" id="KW-0813">Transport</keyword>
<feature type="transmembrane region" description="Helical" evidence="6">
    <location>
        <begin position="279"/>
        <end position="304"/>
    </location>
</feature>